<accession>A0AAV7Y553</accession>
<feature type="compositionally biased region" description="Low complexity" evidence="1">
    <location>
        <begin position="766"/>
        <end position="781"/>
    </location>
</feature>
<evidence type="ECO:0000313" key="2">
    <source>
        <dbReference type="EMBL" id="KAJ1532020.1"/>
    </source>
</evidence>
<feature type="region of interest" description="Disordered" evidence="1">
    <location>
        <begin position="739"/>
        <end position="782"/>
    </location>
</feature>
<organism evidence="2 3">
    <name type="scientific">Megalurothrips usitatus</name>
    <name type="common">bean blossom thrips</name>
    <dbReference type="NCBI Taxonomy" id="439358"/>
    <lineage>
        <taxon>Eukaryota</taxon>
        <taxon>Metazoa</taxon>
        <taxon>Ecdysozoa</taxon>
        <taxon>Arthropoda</taxon>
        <taxon>Hexapoda</taxon>
        <taxon>Insecta</taxon>
        <taxon>Pterygota</taxon>
        <taxon>Neoptera</taxon>
        <taxon>Paraneoptera</taxon>
        <taxon>Thysanoptera</taxon>
        <taxon>Terebrantia</taxon>
        <taxon>Thripoidea</taxon>
        <taxon>Thripidae</taxon>
        <taxon>Megalurothrips</taxon>
    </lineage>
</organism>
<feature type="compositionally biased region" description="Low complexity" evidence="1">
    <location>
        <begin position="120"/>
        <end position="140"/>
    </location>
</feature>
<feature type="region of interest" description="Disordered" evidence="1">
    <location>
        <begin position="477"/>
        <end position="554"/>
    </location>
</feature>
<feature type="compositionally biased region" description="Polar residues" evidence="1">
    <location>
        <begin position="645"/>
        <end position="654"/>
    </location>
</feature>
<dbReference type="Proteomes" id="UP001075354">
    <property type="component" value="Chromosome 1"/>
</dbReference>
<sequence length="1343" mass="143987">MDALFLEAMACSTCQRAGVVQEAQGGPQAGSAEPYASPTILSLLPTASTAGFGSPTLSSGVGLVPLPESLAGSEGASDEAASQHLQEVSQAPSAGTSCSPTSAEHVPVDDDSTKDVGIVSEADASSLATDTTTSTLTSSEQAPLQGGDAGQVDTKDSEDDVDMAITIESTNLDGFYFGAMMSVDDKLKTDYFEEVRLRTQQYFDAPHSADEDAISAICEELDKEGEGENEVLREDLSIVVEEEHGFQAADVDVEADSGSLPADCAAEADGVDGEGLRHGEEDSVAAAEATTEATTEPTLGPAMETTLEATATEATAGVRCEIAEPKEYEAIPTSTEASTSIIVDDSSRKTEALDEVDADSLCSRLAALREKSVVPGTAVSDTAPELMEIARTSMALTAASSSVPDSESAARLEDETDDDAVETTEGAGDDTLVGCDMDLKHVAGGLFDTTDAPPPEPVQLNTLVKGGSLPAAVTVVEEEGQSAARPDPRPSGSFSRRRSATAAPTSATPPKSAQSDNSDELAAQGIHRLVPEPRSDLRLGHTKPSRAGAPSSHHALNDVLQNIKRAILPRRAVSSERRAVAKVARTGQRLKKKTRSNEEARPANAEDVEAPVPLDSDTEPSPEVHDEPSRAEDGGLDEATGVHTDVTSVGTQSRRASRKPSEEENALDGVKKNHVDPLPTMEIHIKPKNPAAPNRSDSQEIDPHPRSSRASIAPPRTNFLSENVLRSLARSSSIKYIDCTQRSNLRPSRNKTPERYRNVPPPIRRSGSNASGSTTASKTSSLRFAALKRSSNTIRKRIKTSETIICRESSNANIECLADHKVDNKYYVYTVNDNKATELRMSEMFVLHEEPVMSTEVPATGATVTSRTKAGKAKKTASGQPFANVSELVSLFEASTKASLPSVGNESRGAMVASSRPSIDEVLEEIRRVHVCDRSVSRAEDIKISEVADKRLDSELNTSGALQPDGPISHPSDKEIVKCTNIDTETKMAAALQEILKSLSDLRSAEAKVVENKPGSTVSEPLYEEEKMRNDNESIEINQTLQQSNSRHLHGLRYTPSTGRSQFEVLAECCSTITNEGEDKILANKVVDHPSRTLKVNTWTLPPGRTTSDSVQATVPTVDADCQLTVVSSPKDKSPASLPECVVVGEDVPLRNKEELFDKRVPNMKEVETHPASLTFENSEALEAFDFLDYSPDLIPRSHQSILRVDAPESQHTPILKSSSTILRRNSSHGNVETTLQHIGGSSHDLTSKVSPSNLSPETKLTGVQRARTRIAGFLEDDVPATLLSVLTEALPLFLTRTKTELSSSRQKSLQHILFEDYFDNPANASEEGSPREDPQVFTFYRH</sequence>
<feature type="compositionally biased region" description="Low complexity" evidence="1">
    <location>
        <begin position="490"/>
        <end position="510"/>
    </location>
</feature>
<feature type="compositionally biased region" description="Polar residues" evidence="1">
    <location>
        <begin position="1244"/>
        <end position="1259"/>
    </location>
</feature>
<protein>
    <submittedName>
        <fullName evidence="2">Uncharacterized protein</fullName>
    </submittedName>
</protein>
<feature type="region of interest" description="Disordered" evidence="1">
    <location>
        <begin position="264"/>
        <end position="294"/>
    </location>
</feature>
<feature type="compositionally biased region" description="Polar residues" evidence="1">
    <location>
        <begin position="83"/>
        <end position="102"/>
    </location>
</feature>
<feature type="region of interest" description="Disordered" evidence="1">
    <location>
        <begin position="1239"/>
        <end position="1259"/>
    </location>
</feature>
<name>A0AAV7Y553_9NEOP</name>
<proteinExistence type="predicted"/>
<gene>
    <name evidence="2" type="ORF">ONE63_000654</name>
</gene>
<feature type="region of interest" description="Disordered" evidence="1">
    <location>
        <begin position="69"/>
        <end position="155"/>
    </location>
</feature>
<comment type="caution">
    <text evidence="2">The sequence shown here is derived from an EMBL/GenBank/DDBJ whole genome shotgun (WGS) entry which is preliminary data.</text>
</comment>
<feature type="compositionally biased region" description="Basic and acidic residues" evidence="1">
    <location>
        <begin position="622"/>
        <end position="633"/>
    </location>
</feature>
<feature type="compositionally biased region" description="Low complexity" evidence="1">
    <location>
        <begin position="285"/>
        <end position="294"/>
    </location>
</feature>
<feature type="region of interest" description="Disordered" evidence="1">
    <location>
        <begin position="397"/>
        <end position="432"/>
    </location>
</feature>
<feature type="compositionally biased region" description="Basic and acidic residues" evidence="1">
    <location>
        <begin position="529"/>
        <end position="539"/>
    </location>
</feature>
<keyword evidence="3" id="KW-1185">Reference proteome</keyword>
<reference evidence="2" key="1">
    <citation type="submission" date="2022-12" db="EMBL/GenBank/DDBJ databases">
        <title>Chromosome-level genome assembly of the bean flower thrips Megalurothrips usitatus.</title>
        <authorList>
            <person name="Ma L."/>
            <person name="Liu Q."/>
            <person name="Li H."/>
            <person name="Cai W."/>
        </authorList>
    </citation>
    <scope>NUCLEOTIDE SEQUENCE</scope>
    <source>
        <strain evidence="2">Cailab_2022a</strain>
    </source>
</reference>
<feature type="region of interest" description="Disordered" evidence="1">
    <location>
        <begin position="572"/>
        <end position="715"/>
    </location>
</feature>
<dbReference type="EMBL" id="JAPTSV010000001">
    <property type="protein sequence ID" value="KAJ1532020.1"/>
    <property type="molecule type" value="Genomic_DNA"/>
</dbReference>
<feature type="compositionally biased region" description="Low complexity" evidence="1">
    <location>
        <begin position="69"/>
        <end position="82"/>
    </location>
</feature>
<evidence type="ECO:0000256" key="1">
    <source>
        <dbReference type="SAM" id="MobiDB-lite"/>
    </source>
</evidence>
<evidence type="ECO:0000313" key="3">
    <source>
        <dbReference type="Proteomes" id="UP001075354"/>
    </source>
</evidence>